<sequence>MYVCRYVGVQTINRTVWLASIQGERITGAVTVETLNSNIPHFPKLEPGFGGLDSDLDRECILGEEQF</sequence>
<proteinExistence type="predicted"/>
<dbReference type="InParanoid" id="G2YM39"/>
<dbReference type="AlphaFoldDB" id="G2YM39"/>
<dbReference type="EMBL" id="FQ790344">
    <property type="protein sequence ID" value="CCD52687.1"/>
    <property type="molecule type" value="Genomic_DNA"/>
</dbReference>
<dbReference type="HOGENOM" id="CLU_2812065_0_0_1"/>
<protein>
    <submittedName>
        <fullName evidence="1">Uncharacterized protein</fullName>
    </submittedName>
</protein>
<name>G2YM39_BOTF4</name>
<organism evidence="1 2">
    <name type="scientific">Botryotinia fuckeliana (strain T4)</name>
    <name type="common">Noble rot fungus</name>
    <name type="synonym">Botrytis cinerea</name>
    <dbReference type="NCBI Taxonomy" id="999810"/>
    <lineage>
        <taxon>Eukaryota</taxon>
        <taxon>Fungi</taxon>
        <taxon>Dikarya</taxon>
        <taxon>Ascomycota</taxon>
        <taxon>Pezizomycotina</taxon>
        <taxon>Leotiomycetes</taxon>
        <taxon>Helotiales</taxon>
        <taxon>Sclerotiniaceae</taxon>
        <taxon>Botrytis</taxon>
    </lineage>
</organism>
<accession>G2YM39</accession>
<gene>
    <name evidence="1" type="ORF">BofuT4_uP001340.1</name>
</gene>
<evidence type="ECO:0000313" key="1">
    <source>
        <dbReference type="EMBL" id="CCD52687.1"/>
    </source>
</evidence>
<dbReference type="Proteomes" id="UP000008177">
    <property type="component" value="Unplaced contigs"/>
</dbReference>
<reference evidence="2" key="1">
    <citation type="journal article" date="2011" name="PLoS Genet.">
        <title>Genomic analysis of the necrotrophic fungal pathogens Sclerotinia sclerotiorum and Botrytis cinerea.</title>
        <authorList>
            <person name="Amselem J."/>
            <person name="Cuomo C.A."/>
            <person name="van Kan J.A."/>
            <person name="Viaud M."/>
            <person name="Benito E.P."/>
            <person name="Couloux A."/>
            <person name="Coutinho P.M."/>
            <person name="de Vries R.P."/>
            <person name="Dyer P.S."/>
            <person name="Fillinger S."/>
            <person name="Fournier E."/>
            <person name="Gout L."/>
            <person name="Hahn M."/>
            <person name="Kohn L."/>
            <person name="Lapalu N."/>
            <person name="Plummer K.M."/>
            <person name="Pradier J.M."/>
            <person name="Quevillon E."/>
            <person name="Sharon A."/>
            <person name="Simon A."/>
            <person name="ten Have A."/>
            <person name="Tudzynski B."/>
            <person name="Tudzynski P."/>
            <person name="Wincker P."/>
            <person name="Andrew M."/>
            <person name="Anthouard V."/>
            <person name="Beever R.E."/>
            <person name="Beffa R."/>
            <person name="Benoit I."/>
            <person name="Bouzid O."/>
            <person name="Brault B."/>
            <person name="Chen Z."/>
            <person name="Choquer M."/>
            <person name="Collemare J."/>
            <person name="Cotton P."/>
            <person name="Danchin E.G."/>
            <person name="Da Silva C."/>
            <person name="Gautier A."/>
            <person name="Giraud C."/>
            <person name="Giraud T."/>
            <person name="Gonzalez C."/>
            <person name="Grossetete S."/>
            <person name="Guldener U."/>
            <person name="Henrissat B."/>
            <person name="Howlett B.J."/>
            <person name="Kodira C."/>
            <person name="Kretschmer M."/>
            <person name="Lappartient A."/>
            <person name="Leroch M."/>
            <person name="Levis C."/>
            <person name="Mauceli E."/>
            <person name="Neuveglise C."/>
            <person name="Oeser B."/>
            <person name="Pearson M."/>
            <person name="Poulain J."/>
            <person name="Poussereau N."/>
            <person name="Quesneville H."/>
            <person name="Rascle C."/>
            <person name="Schumacher J."/>
            <person name="Segurens B."/>
            <person name="Sexton A."/>
            <person name="Silva E."/>
            <person name="Sirven C."/>
            <person name="Soanes D.M."/>
            <person name="Talbot N.J."/>
            <person name="Templeton M."/>
            <person name="Yandava C."/>
            <person name="Yarden O."/>
            <person name="Zeng Q."/>
            <person name="Rollins J.A."/>
            <person name="Lebrun M.H."/>
            <person name="Dickman M."/>
        </authorList>
    </citation>
    <scope>NUCLEOTIDE SEQUENCE [LARGE SCALE GENOMIC DNA]</scope>
    <source>
        <strain evidence="2">T4</strain>
    </source>
</reference>
<evidence type="ECO:0000313" key="2">
    <source>
        <dbReference type="Proteomes" id="UP000008177"/>
    </source>
</evidence>